<sequence>MTLVSLRSLLEIRQVAIYFAAVMLAGIVAWQWPASTAMAPAIDPLLAFMLFVTFLQVPLTELRRALSNMRFLGALLLANFVMVPVLVAVLLPWMPQDPLLRIGVLLVLLTPCIDYVVTFAHLGKADAKPLLASTPLLLAAQMVLLPVYLSLFMGDAAAGLVQWGPFLHAFIWLIAVPLSLAAICQAWAARSTAGDRVVGWLGLMPVPATAAVLFVVVASVAPQLGQALDAVRQVAAIYVAFAIAAPLLGWGLARLWRLPPDQGRAVAFSSATRNSLVVLPLGLAIPGAVPWVPAVIVTQTLVELISELAYVKVAPVLGAKASRECRRTSR</sequence>
<feature type="transmembrane region" description="Helical" evidence="8">
    <location>
        <begin position="129"/>
        <end position="149"/>
    </location>
</feature>
<dbReference type="GO" id="GO:0005886">
    <property type="term" value="C:plasma membrane"/>
    <property type="evidence" value="ECO:0007669"/>
    <property type="project" value="UniProtKB-SubCell"/>
</dbReference>
<feature type="transmembrane region" description="Helical" evidence="8">
    <location>
        <begin position="233"/>
        <end position="256"/>
    </location>
</feature>
<dbReference type="EMBL" id="CP049989">
    <property type="protein sequence ID" value="QIM50765.1"/>
    <property type="molecule type" value="Genomic_DNA"/>
</dbReference>
<keyword evidence="6 8" id="KW-1133">Transmembrane helix</keyword>
<dbReference type="PANTHER" id="PTHR43057">
    <property type="entry name" value="ARSENITE EFFLUX TRANSPORTER"/>
    <property type="match status" value="1"/>
</dbReference>
<feature type="transmembrane region" description="Helical" evidence="8">
    <location>
        <begin position="169"/>
        <end position="188"/>
    </location>
</feature>
<protein>
    <submittedName>
        <fullName evidence="9">Arsenic resistance protein</fullName>
    </submittedName>
</protein>
<evidence type="ECO:0000256" key="8">
    <source>
        <dbReference type="SAM" id="Phobius"/>
    </source>
</evidence>
<evidence type="ECO:0000313" key="9">
    <source>
        <dbReference type="EMBL" id="QIM50765.1"/>
    </source>
</evidence>
<feature type="transmembrane region" description="Helical" evidence="8">
    <location>
        <begin position="38"/>
        <end position="59"/>
    </location>
</feature>
<keyword evidence="5 8" id="KW-0812">Transmembrane</keyword>
<feature type="transmembrane region" description="Helical" evidence="8">
    <location>
        <begin position="200"/>
        <end position="221"/>
    </location>
</feature>
<dbReference type="Gene3D" id="1.20.1530.20">
    <property type="match status" value="1"/>
</dbReference>
<dbReference type="InterPro" id="IPR004706">
    <property type="entry name" value="Arsenical-R_Acr3"/>
</dbReference>
<dbReference type="GO" id="GO:0015297">
    <property type="term" value="F:antiporter activity"/>
    <property type="evidence" value="ECO:0007669"/>
    <property type="project" value="InterPro"/>
</dbReference>
<evidence type="ECO:0000256" key="3">
    <source>
        <dbReference type="ARBA" id="ARBA00022448"/>
    </source>
</evidence>
<feature type="transmembrane region" description="Helical" evidence="8">
    <location>
        <begin position="276"/>
        <end position="296"/>
    </location>
</feature>
<dbReference type="InterPro" id="IPR038770">
    <property type="entry name" value="Na+/solute_symporter_sf"/>
</dbReference>
<evidence type="ECO:0000256" key="1">
    <source>
        <dbReference type="ARBA" id="ARBA00004651"/>
    </source>
</evidence>
<evidence type="ECO:0000313" key="10">
    <source>
        <dbReference type="Proteomes" id="UP000503162"/>
    </source>
</evidence>
<keyword evidence="10" id="KW-1185">Reference proteome</keyword>
<dbReference type="Pfam" id="PF01758">
    <property type="entry name" value="SBF"/>
    <property type="match status" value="1"/>
</dbReference>
<evidence type="ECO:0000256" key="5">
    <source>
        <dbReference type="ARBA" id="ARBA00022692"/>
    </source>
</evidence>
<proteinExistence type="inferred from homology"/>
<accession>A0A6G8ICI4</accession>
<evidence type="ECO:0000256" key="4">
    <source>
        <dbReference type="ARBA" id="ARBA00022475"/>
    </source>
</evidence>
<comment type="subcellular location">
    <subcellularLocation>
        <location evidence="1">Cell membrane</location>
        <topology evidence="1">Multi-pass membrane protein</topology>
    </subcellularLocation>
</comment>
<feature type="transmembrane region" description="Helical" evidence="8">
    <location>
        <begin position="71"/>
        <end position="93"/>
    </location>
</feature>
<dbReference type="GO" id="GO:0015105">
    <property type="term" value="F:arsenite transmembrane transporter activity"/>
    <property type="evidence" value="ECO:0007669"/>
    <property type="project" value="TreeGrafter"/>
</dbReference>
<dbReference type="RefSeq" id="WP_166223135.1">
    <property type="nucleotide sequence ID" value="NZ_CP049989.1"/>
</dbReference>
<organism evidence="9 10">
    <name type="scientific">Hydrogenophaga crocea</name>
    <dbReference type="NCBI Taxonomy" id="2716225"/>
    <lineage>
        <taxon>Bacteria</taxon>
        <taxon>Pseudomonadati</taxon>
        <taxon>Pseudomonadota</taxon>
        <taxon>Betaproteobacteria</taxon>
        <taxon>Burkholderiales</taxon>
        <taxon>Comamonadaceae</taxon>
        <taxon>Hydrogenophaga</taxon>
    </lineage>
</organism>
<gene>
    <name evidence="9" type="ORF">G9Q37_00770</name>
</gene>
<feature type="transmembrane region" description="Helical" evidence="8">
    <location>
        <begin position="99"/>
        <end position="117"/>
    </location>
</feature>
<evidence type="ECO:0000256" key="2">
    <source>
        <dbReference type="ARBA" id="ARBA00010110"/>
    </source>
</evidence>
<reference evidence="9 10" key="1">
    <citation type="submission" date="2020-03" db="EMBL/GenBank/DDBJ databases">
        <title>Hydrogenophaga sp. nov. isolated from cyanobacterial mat.</title>
        <authorList>
            <person name="Thorat V."/>
            <person name="Kirdat K."/>
            <person name="Tiwarekar B."/>
            <person name="Costa E.D."/>
            <person name="Yadav A."/>
        </authorList>
    </citation>
    <scope>NUCLEOTIDE SEQUENCE [LARGE SCALE GENOMIC DNA]</scope>
    <source>
        <strain evidence="9 10">BA0156</strain>
    </source>
</reference>
<dbReference type="GO" id="GO:0015104">
    <property type="term" value="F:antimonite transmembrane transporter activity"/>
    <property type="evidence" value="ECO:0007669"/>
    <property type="project" value="TreeGrafter"/>
</dbReference>
<dbReference type="KEGG" id="hcz:G9Q37_00770"/>
<name>A0A6G8ICI4_9BURK</name>
<dbReference type="Proteomes" id="UP000503162">
    <property type="component" value="Chromosome"/>
</dbReference>
<evidence type="ECO:0000256" key="6">
    <source>
        <dbReference type="ARBA" id="ARBA00022989"/>
    </source>
</evidence>
<dbReference type="AlphaFoldDB" id="A0A6G8ICI4"/>
<evidence type="ECO:0000256" key="7">
    <source>
        <dbReference type="ARBA" id="ARBA00023136"/>
    </source>
</evidence>
<keyword evidence="4" id="KW-1003">Cell membrane</keyword>
<comment type="similarity">
    <text evidence="2">Belongs to the arsenical resistance-3 (ACR3) (TC 2.A.59) family.</text>
</comment>
<keyword evidence="7 8" id="KW-0472">Membrane</keyword>
<dbReference type="InterPro" id="IPR002657">
    <property type="entry name" value="BilAc:Na_symport/Acr3"/>
</dbReference>
<dbReference type="PANTHER" id="PTHR43057:SF1">
    <property type="entry name" value="ARSENICAL-RESISTANCE PROTEIN 3"/>
    <property type="match status" value="1"/>
</dbReference>
<keyword evidence="3" id="KW-0813">Transport</keyword>
<feature type="transmembrane region" description="Helical" evidence="8">
    <location>
        <begin position="12"/>
        <end position="32"/>
    </location>
</feature>